<keyword evidence="2" id="KW-1185">Reference proteome</keyword>
<dbReference type="EMBL" id="CAVNYO010000403">
    <property type="protein sequence ID" value="CAK5274799.1"/>
    <property type="molecule type" value="Genomic_DNA"/>
</dbReference>
<dbReference type="Proteomes" id="UP001295794">
    <property type="component" value="Unassembled WGS sequence"/>
</dbReference>
<dbReference type="AlphaFoldDB" id="A0AAD2HDL2"/>
<organism evidence="1 2">
    <name type="scientific">Mycena citricolor</name>
    <dbReference type="NCBI Taxonomy" id="2018698"/>
    <lineage>
        <taxon>Eukaryota</taxon>
        <taxon>Fungi</taxon>
        <taxon>Dikarya</taxon>
        <taxon>Basidiomycota</taxon>
        <taxon>Agaricomycotina</taxon>
        <taxon>Agaricomycetes</taxon>
        <taxon>Agaricomycetidae</taxon>
        <taxon>Agaricales</taxon>
        <taxon>Marasmiineae</taxon>
        <taxon>Mycenaceae</taxon>
        <taxon>Mycena</taxon>
    </lineage>
</organism>
<comment type="caution">
    <text evidence="1">The sequence shown here is derived from an EMBL/GenBank/DDBJ whole genome shotgun (WGS) entry which is preliminary data.</text>
</comment>
<gene>
    <name evidence="1" type="ORF">MYCIT1_LOCUS22121</name>
</gene>
<name>A0AAD2HDL2_9AGAR</name>
<evidence type="ECO:0000313" key="1">
    <source>
        <dbReference type="EMBL" id="CAK5274799.1"/>
    </source>
</evidence>
<protein>
    <submittedName>
        <fullName evidence="1">Uncharacterized protein</fullName>
    </submittedName>
</protein>
<reference evidence="1" key="1">
    <citation type="submission" date="2023-11" db="EMBL/GenBank/DDBJ databases">
        <authorList>
            <person name="De Vega J J."/>
            <person name="De Vega J J."/>
        </authorList>
    </citation>
    <scope>NUCLEOTIDE SEQUENCE</scope>
</reference>
<feature type="non-terminal residue" evidence="1">
    <location>
        <position position="86"/>
    </location>
</feature>
<evidence type="ECO:0000313" key="2">
    <source>
        <dbReference type="Proteomes" id="UP001295794"/>
    </source>
</evidence>
<accession>A0AAD2HDL2</accession>
<sequence>ERLQLGKLCGVKGRGHRTDRDSEEKPMRRGWIRMSLENQHINTTSPPIWHLDMYSCHREQRPLVEWQRPLSLCEDNFEFLSQSFSN</sequence>
<proteinExistence type="predicted"/>